<evidence type="ECO:0000313" key="3">
    <source>
        <dbReference type="Proteomes" id="UP000448199"/>
    </source>
</evidence>
<organism evidence="2 3">
    <name type="scientific">Qipengyuania vulgaris</name>
    <dbReference type="NCBI Taxonomy" id="291985"/>
    <lineage>
        <taxon>Bacteria</taxon>
        <taxon>Pseudomonadati</taxon>
        <taxon>Pseudomonadota</taxon>
        <taxon>Alphaproteobacteria</taxon>
        <taxon>Sphingomonadales</taxon>
        <taxon>Erythrobacteraceae</taxon>
        <taxon>Qipengyuania</taxon>
    </lineage>
</organism>
<reference evidence="2 3" key="1">
    <citation type="submission" date="2019-12" db="EMBL/GenBank/DDBJ databases">
        <title>Genomic-based taxomic classification of the family Erythrobacteraceae.</title>
        <authorList>
            <person name="Xu L."/>
        </authorList>
    </citation>
    <scope>NUCLEOTIDE SEQUENCE [LARGE SCALE GENOMIC DNA]</scope>
    <source>
        <strain evidence="2 3">DSM 17792</strain>
    </source>
</reference>
<dbReference type="RefSeq" id="WP_160727666.1">
    <property type="nucleotide sequence ID" value="NZ_WTYC01000003.1"/>
</dbReference>
<comment type="caution">
    <text evidence="2">The sequence shown here is derived from an EMBL/GenBank/DDBJ whole genome shotgun (WGS) entry which is preliminary data.</text>
</comment>
<dbReference type="AlphaFoldDB" id="A0A844XRW4"/>
<feature type="region of interest" description="Disordered" evidence="1">
    <location>
        <begin position="1"/>
        <end position="30"/>
    </location>
</feature>
<feature type="region of interest" description="Disordered" evidence="1">
    <location>
        <begin position="84"/>
        <end position="134"/>
    </location>
</feature>
<feature type="compositionally biased region" description="Polar residues" evidence="1">
    <location>
        <begin position="91"/>
        <end position="101"/>
    </location>
</feature>
<proteinExistence type="predicted"/>
<gene>
    <name evidence="2" type="ORF">GRI69_07605</name>
</gene>
<name>A0A844XRW4_9SPHN</name>
<protein>
    <submittedName>
        <fullName evidence="2">Uncharacterized protein</fullName>
    </submittedName>
</protein>
<dbReference type="EMBL" id="WTYC01000003">
    <property type="protein sequence ID" value="MXO48119.1"/>
    <property type="molecule type" value="Genomic_DNA"/>
</dbReference>
<evidence type="ECO:0000313" key="2">
    <source>
        <dbReference type="EMBL" id="MXO48119.1"/>
    </source>
</evidence>
<evidence type="ECO:0000256" key="1">
    <source>
        <dbReference type="SAM" id="MobiDB-lite"/>
    </source>
</evidence>
<feature type="compositionally biased region" description="Polar residues" evidence="1">
    <location>
        <begin position="1"/>
        <end position="24"/>
    </location>
</feature>
<accession>A0A844XRW4</accession>
<dbReference type="Proteomes" id="UP000448199">
    <property type="component" value="Unassembled WGS sequence"/>
</dbReference>
<keyword evidence="3" id="KW-1185">Reference proteome</keyword>
<sequence>MSPSTNSPEHSSLSSLAQAMTSRSQEIRTDKAKDRALELARLVLKGAPTFGAAELRDPEILKILESEGIGLATFRKALSVARKELVKPPKSASTRNKSQSRSAKKASPSRGGQGEQQDLLGGSNAMKNVPRGKL</sequence>